<evidence type="ECO:0000313" key="2">
    <source>
        <dbReference type="Proteomes" id="UP001213000"/>
    </source>
</evidence>
<comment type="caution">
    <text evidence="1">The sequence shown here is derived from an EMBL/GenBank/DDBJ whole genome shotgun (WGS) entry which is preliminary data.</text>
</comment>
<keyword evidence="2" id="KW-1185">Reference proteome</keyword>
<proteinExistence type="predicted"/>
<sequence>MSPASEVLPDSIRKVERRIIALCSAQLLNTYRTITDQTRQFAQLSASIYHISERHSVANNSALEQQSADLLALINYEQRLNEFVLHEIRRPLEGLLQKIQRIRRDIPRALLILGLDIKEKQIMLSNSRSRAPARENRGEIRIAKRLQEKISLESDIPRWTIRIERIAVAINETLSWWSVTQRNGLTTIRLVSHSSDRHPVDRRFWRLVRSEARFLGARANIFVVRMNDLLAHQIPPEILRAHENLFEEDISTLQAVLASRWINTCQDSILILYNLSRLLKDDDLSCDIERHSRDLDQHLCKFLDQVLTVMLIPSSVARFTAPTLTESQRRAINTLGLRCPSFVNHMDNLVGNAQGLLESRNTLEPRKVAKRVSDAKKSLDLLRSRAIAFAYFALRLSSSLRRAIDREGRLPRSDPLPSYRNTHDADWLIRIPEFMNIHRQTGQSICADFHRNSFLPRVQTPVWARFTRLLQRIR</sequence>
<accession>A0AAD5YUT9</accession>
<evidence type="ECO:0000313" key="1">
    <source>
        <dbReference type="EMBL" id="KAJ3569219.1"/>
    </source>
</evidence>
<protein>
    <submittedName>
        <fullName evidence="1">Uncharacterized protein</fullName>
    </submittedName>
</protein>
<reference evidence="1" key="1">
    <citation type="submission" date="2022-07" db="EMBL/GenBank/DDBJ databases">
        <title>Genome Sequence of Leucocoprinus birnbaumii.</title>
        <authorList>
            <person name="Buettner E."/>
        </authorList>
    </citation>
    <scope>NUCLEOTIDE SEQUENCE</scope>
    <source>
        <strain evidence="1">VT141</strain>
    </source>
</reference>
<dbReference type="EMBL" id="JANIEX010000300">
    <property type="protein sequence ID" value="KAJ3569219.1"/>
    <property type="molecule type" value="Genomic_DNA"/>
</dbReference>
<dbReference type="Proteomes" id="UP001213000">
    <property type="component" value="Unassembled WGS sequence"/>
</dbReference>
<organism evidence="1 2">
    <name type="scientific">Leucocoprinus birnbaumii</name>
    <dbReference type="NCBI Taxonomy" id="56174"/>
    <lineage>
        <taxon>Eukaryota</taxon>
        <taxon>Fungi</taxon>
        <taxon>Dikarya</taxon>
        <taxon>Basidiomycota</taxon>
        <taxon>Agaricomycotina</taxon>
        <taxon>Agaricomycetes</taxon>
        <taxon>Agaricomycetidae</taxon>
        <taxon>Agaricales</taxon>
        <taxon>Agaricineae</taxon>
        <taxon>Agaricaceae</taxon>
        <taxon>Leucocoprinus</taxon>
    </lineage>
</organism>
<gene>
    <name evidence="1" type="ORF">NP233_g5192</name>
</gene>
<dbReference type="AlphaFoldDB" id="A0AAD5YUT9"/>
<name>A0AAD5YUT9_9AGAR</name>